<dbReference type="EMBL" id="FTOQ01000001">
    <property type="protein sequence ID" value="SIS53546.1"/>
    <property type="molecule type" value="Genomic_DNA"/>
</dbReference>
<dbReference type="SUPFAM" id="SSF53448">
    <property type="entry name" value="Nucleotide-diphospho-sugar transferases"/>
    <property type="match status" value="1"/>
</dbReference>
<evidence type="ECO:0000256" key="3">
    <source>
        <dbReference type="ARBA" id="ARBA00022679"/>
    </source>
</evidence>
<evidence type="ECO:0000256" key="4">
    <source>
        <dbReference type="SAM" id="Phobius"/>
    </source>
</evidence>
<gene>
    <name evidence="6" type="ORF">SAMN05421759_101270</name>
</gene>
<dbReference type="Gene3D" id="3.90.550.10">
    <property type="entry name" value="Spore Coat Polysaccharide Biosynthesis Protein SpsA, Chain A"/>
    <property type="match status" value="1"/>
</dbReference>
<protein>
    <submittedName>
        <fullName evidence="6">Glycosyltransferase, GT2 family</fullName>
    </submittedName>
</protein>
<keyword evidence="4" id="KW-0472">Membrane</keyword>
<keyword evidence="4" id="KW-1133">Transmembrane helix</keyword>
<dbReference type="PANTHER" id="PTHR43179">
    <property type="entry name" value="RHAMNOSYLTRANSFERASE WBBL"/>
    <property type="match status" value="1"/>
</dbReference>
<dbReference type="Proteomes" id="UP000186684">
    <property type="component" value="Unassembled WGS sequence"/>
</dbReference>
<keyword evidence="3 6" id="KW-0808">Transferase</keyword>
<keyword evidence="2" id="KW-0328">Glycosyltransferase</keyword>
<evidence type="ECO:0000313" key="6">
    <source>
        <dbReference type="EMBL" id="SIS53546.1"/>
    </source>
</evidence>
<keyword evidence="4" id="KW-0812">Transmembrane</keyword>
<comment type="similarity">
    <text evidence="1">Belongs to the glycosyltransferase 2 family.</text>
</comment>
<dbReference type="InterPro" id="IPR029044">
    <property type="entry name" value="Nucleotide-diphossugar_trans"/>
</dbReference>
<evidence type="ECO:0000313" key="7">
    <source>
        <dbReference type="Proteomes" id="UP000186684"/>
    </source>
</evidence>
<proteinExistence type="inferred from homology"/>
<sequence>MDIVLIGRNEAARLPAVLSALAGTGARTVYVDSGSTDDSREIVATAGVPVVPLDLAVPFTAARARNAGAAEFDDPAPYLHFFDGDCVAAPGWLAEARAFLDAHPDHAMVTGWAAEEHPGRSVYNRLIDWEWKAPAGPVNSATGNMLLRRAAFDAVGGFDPAFIASEEEDLCLRLIAAGWRLERLPRLMVHHDAAMTTLSAWWRRTERAGHGLAQLAAKHGHARLRERRRAWLLGGALPLAFLLMLPWVPGLALALLLLYPLSGARGYRALRKDQVPPRDALAFAALFTLAKLPTLQGMLRYHLRRATGRDLALIEYRRPS</sequence>
<name>A0A1N7JWC8_9RHOB</name>
<organism evidence="6 7">
    <name type="scientific">Roseivivax lentus</name>
    <dbReference type="NCBI Taxonomy" id="633194"/>
    <lineage>
        <taxon>Bacteria</taxon>
        <taxon>Pseudomonadati</taxon>
        <taxon>Pseudomonadota</taxon>
        <taxon>Alphaproteobacteria</taxon>
        <taxon>Rhodobacterales</taxon>
        <taxon>Roseobacteraceae</taxon>
        <taxon>Roseivivax</taxon>
    </lineage>
</organism>
<accession>A0A1N7JWC8</accession>
<dbReference type="InterPro" id="IPR001173">
    <property type="entry name" value="Glyco_trans_2-like"/>
</dbReference>
<dbReference type="AlphaFoldDB" id="A0A1N7JWC8"/>
<evidence type="ECO:0000259" key="5">
    <source>
        <dbReference type="Pfam" id="PF00535"/>
    </source>
</evidence>
<feature type="transmembrane region" description="Helical" evidence="4">
    <location>
        <begin position="231"/>
        <end position="260"/>
    </location>
</feature>
<reference evidence="7" key="1">
    <citation type="submission" date="2017-01" db="EMBL/GenBank/DDBJ databases">
        <authorList>
            <person name="Varghese N."/>
            <person name="Submissions S."/>
        </authorList>
    </citation>
    <scope>NUCLEOTIDE SEQUENCE [LARGE SCALE GENOMIC DNA]</scope>
    <source>
        <strain evidence="7">DSM 29430</strain>
    </source>
</reference>
<evidence type="ECO:0000256" key="1">
    <source>
        <dbReference type="ARBA" id="ARBA00006739"/>
    </source>
</evidence>
<dbReference type="STRING" id="633194.SAMN05421759_101270"/>
<dbReference type="Pfam" id="PF00535">
    <property type="entry name" value="Glycos_transf_2"/>
    <property type="match status" value="1"/>
</dbReference>
<dbReference type="PANTHER" id="PTHR43179:SF12">
    <property type="entry name" value="GALACTOFURANOSYLTRANSFERASE GLFT2"/>
    <property type="match status" value="1"/>
</dbReference>
<dbReference type="GO" id="GO:0016757">
    <property type="term" value="F:glycosyltransferase activity"/>
    <property type="evidence" value="ECO:0007669"/>
    <property type="project" value="UniProtKB-KW"/>
</dbReference>
<keyword evidence="7" id="KW-1185">Reference proteome</keyword>
<feature type="domain" description="Glycosyltransferase 2-like" evidence="5">
    <location>
        <begin position="3"/>
        <end position="124"/>
    </location>
</feature>
<evidence type="ECO:0000256" key="2">
    <source>
        <dbReference type="ARBA" id="ARBA00022676"/>
    </source>
</evidence>